<organism evidence="1 2">
    <name type="scientific">Ambrosiozyma monospora</name>
    <name type="common">Yeast</name>
    <name type="synonym">Endomycopsis monosporus</name>
    <dbReference type="NCBI Taxonomy" id="43982"/>
    <lineage>
        <taxon>Eukaryota</taxon>
        <taxon>Fungi</taxon>
        <taxon>Dikarya</taxon>
        <taxon>Ascomycota</taxon>
        <taxon>Saccharomycotina</taxon>
        <taxon>Pichiomycetes</taxon>
        <taxon>Pichiales</taxon>
        <taxon>Pichiaceae</taxon>
        <taxon>Ambrosiozyma</taxon>
    </lineage>
</organism>
<dbReference type="EMBL" id="BSXU01000410">
    <property type="protein sequence ID" value="GMG20595.1"/>
    <property type="molecule type" value="Genomic_DNA"/>
</dbReference>
<name>A0A9W6YRM8_AMBMO</name>
<dbReference type="Gene3D" id="3.30.450.40">
    <property type="match status" value="1"/>
</dbReference>
<dbReference type="PANTHER" id="PTHR43102:SF2">
    <property type="entry name" value="GAF DOMAIN-CONTAINING PROTEIN"/>
    <property type="match status" value="1"/>
</dbReference>
<accession>A0A9W6YRM8</accession>
<dbReference type="SUPFAM" id="SSF55781">
    <property type="entry name" value="GAF domain-like"/>
    <property type="match status" value="1"/>
</dbReference>
<dbReference type="PANTHER" id="PTHR43102">
    <property type="entry name" value="SLR1143 PROTEIN"/>
    <property type="match status" value="1"/>
</dbReference>
<evidence type="ECO:0000313" key="2">
    <source>
        <dbReference type="Proteomes" id="UP001165063"/>
    </source>
</evidence>
<reference evidence="1" key="1">
    <citation type="submission" date="2023-04" db="EMBL/GenBank/DDBJ databases">
        <title>Ambrosiozyma monospora NBRC 1965.</title>
        <authorList>
            <person name="Ichikawa N."/>
            <person name="Sato H."/>
            <person name="Tonouchi N."/>
        </authorList>
    </citation>
    <scope>NUCLEOTIDE SEQUENCE</scope>
    <source>
        <strain evidence="1">NBRC 1965</strain>
    </source>
</reference>
<proteinExistence type="predicted"/>
<gene>
    <name evidence="1" type="ORF">Amon01_000134900</name>
</gene>
<protein>
    <submittedName>
        <fullName evidence="1">Unnamed protein product</fullName>
    </submittedName>
</protein>
<dbReference type="AlphaFoldDB" id="A0A9W6YRM8"/>
<sequence>MARQRRLPPGAHHPQQLMQQQPSMNHVPLISLQQNSLTPIPLTREMFFEAYGRGKWNLSVVPRPECLTGTTLLKAPEAYYEIRRLKCVESYDSLPHWNNNVRFNALLQKAKDMFGCKGASVSLVGSKFQTVKHEINLGFKKCARSISLDAHAVLSSRFFAMLDASTDWRTETSPLIIGPPDIRYYVGVPLLTPSKEAIGIFAIFDSFPRGKLQEETVTIMKQMAAEIMEYLDKPTYSNKQMKSNALDLTKGKKTNEAVDLILKQYGRATGADSGSSIVFETDGSGSAYMQNQSLRFSRFNAPLGDLIDLSVWSRLLSCRNSKLAAMTLCSHLMNSLGFDCVYIMNIRITELFIIESKYFPPINEIEIENYKCKNMLQGNGEENISMKIIAIQGMDGAGQNFSPNFHYKGLKSEFGVAYTSTDRLCRFHSGICMPFHKEPSKLVRKKKFSKQSQIGPDDPIELYHRSNGYLVACFNTNIKDHNMKEIGYGYNCASILRRLYLMNN</sequence>
<keyword evidence="2" id="KW-1185">Reference proteome</keyword>
<dbReference type="InterPro" id="IPR029016">
    <property type="entry name" value="GAF-like_dom_sf"/>
</dbReference>
<dbReference type="OrthoDB" id="303614at2759"/>
<evidence type="ECO:0000313" key="1">
    <source>
        <dbReference type="EMBL" id="GMG20595.1"/>
    </source>
</evidence>
<dbReference type="Proteomes" id="UP001165063">
    <property type="component" value="Unassembled WGS sequence"/>
</dbReference>
<comment type="caution">
    <text evidence="1">The sequence shown here is derived from an EMBL/GenBank/DDBJ whole genome shotgun (WGS) entry which is preliminary data.</text>
</comment>